<gene>
    <name evidence="1" type="ORF">AB6D66_00050</name>
</gene>
<dbReference type="Proteomes" id="UP001570071">
    <property type="component" value="Unassembled WGS sequence"/>
</dbReference>
<organism evidence="1 2">
    <name type="scientific">Vibrio pomeroyi</name>
    <dbReference type="NCBI Taxonomy" id="198832"/>
    <lineage>
        <taxon>Bacteria</taxon>
        <taxon>Pseudomonadati</taxon>
        <taxon>Pseudomonadota</taxon>
        <taxon>Gammaproteobacteria</taxon>
        <taxon>Vibrionales</taxon>
        <taxon>Vibrionaceae</taxon>
        <taxon>Vibrio</taxon>
    </lineage>
</organism>
<evidence type="ECO:0000313" key="1">
    <source>
        <dbReference type="EMBL" id="MEZ8719434.1"/>
    </source>
</evidence>
<dbReference type="EMBL" id="JBFSSG010000001">
    <property type="protein sequence ID" value="MEZ8719434.1"/>
    <property type="molecule type" value="Genomic_DNA"/>
</dbReference>
<evidence type="ECO:0000313" key="2">
    <source>
        <dbReference type="Proteomes" id="UP001570071"/>
    </source>
</evidence>
<sequence length="255" mass="28917">MNDRKNKVSEYFRSIASNIDKAYLSWANSQKAEFPQLFRNIEGKDALDPTYQHAARYGLTLITHTIHEIWSYAGDIVGHDVDEERGKSNDNFLHLTSMEFLPKEVARHCISSSRLLTYQATANQAAADDSSELISDIDFSKALIDMFATDGKMWDSLFMHACEEFGLGTVPDRSIYVPLQYRRDVYKKLLATLFSSFESIESADSGFKLIRDVHEALADKVGVTAFRNLAATRPCTPNGCSMHSYHYEHSLCQYD</sequence>
<comment type="caution">
    <text evidence="1">The sequence shown here is derived from an EMBL/GenBank/DDBJ whole genome shotgun (WGS) entry which is preliminary data.</text>
</comment>
<accession>A0ABV4MQM0</accession>
<name>A0ABV4MQM0_9VIBR</name>
<reference evidence="1 2" key="1">
    <citation type="journal article" date="2024" name="ISME J.">
        <title>Tailless and filamentous prophages are predominant in marine Vibrio.</title>
        <authorList>
            <person name="Steensen K."/>
            <person name="Seneca J."/>
            <person name="Bartlau N."/>
            <person name="Yu X.A."/>
            <person name="Hussain F.A."/>
            <person name="Polz M.F."/>
        </authorList>
    </citation>
    <scope>NUCLEOTIDE SEQUENCE [LARGE SCALE GENOMIC DNA]</scope>
    <source>
        <strain evidence="1 2">10N.239.312.F12</strain>
    </source>
</reference>
<protein>
    <submittedName>
        <fullName evidence="1">Uncharacterized protein</fullName>
    </submittedName>
</protein>
<proteinExistence type="predicted"/>
<dbReference type="RefSeq" id="WP_269337530.1">
    <property type="nucleotide sequence ID" value="NZ_JBFSSG010000001.1"/>
</dbReference>
<keyword evidence="2" id="KW-1185">Reference proteome</keyword>